<dbReference type="STRING" id="1144275.COCOR_06216"/>
<dbReference type="EC" id="2.7.11.1" evidence="1"/>
<reference evidence="8 9" key="1">
    <citation type="journal article" date="2012" name="J. Bacteriol.">
        <title>Complete Genome Sequence of the Fruiting Myxobacterium Corallococcus coralloides DSM 2259.</title>
        <authorList>
            <person name="Huntley S."/>
            <person name="Zhang Y."/>
            <person name="Treuner-Lange A."/>
            <person name="Kneip S."/>
            <person name="Sensen C.W."/>
            <person name="Sogaard-Andersen L."/>
        </authorList>
    </citation>
    <scope>NUCLEOTIDE SEQUENCE [LARGE SCALE GENOMIC DNA]</scope>
    <source>
        <strain evidence="9">ATCC 25202 / DSM 2259 / NBRC 100086 / M2</strain>
    </source>
</reference>
<dbReference type="eggNOG" id="COG3899">
    <property type="taxonomic scope" value="Bacteria"/>
</dbReference>
<dbReference type="PANTHER" id="PTHR43671">
    <property type="entry name" value="SERINE/THREONINE-PROTEIN KINASE NEK"/>
    <property type="match status" value="1"/>
</dbReference>
<keyword evidence="3" id="KW-0547">Nucleotide-binding</keyword>
<organism evidence="8 9">
    <name type="scientific">Corallococcus coralloides (strain ATCC 25202 / DSM 2259 / NBRC 100086 / M2)</name>
    <name type="common">Myxococcus coralloides</name>
    <dbReference type="NCBI Taxonomy" id="1144275"/>
    <lineage>
        <taxon>Bacteria</taxon>
        <taxon>Pseudomonadati</taxon>
        <taxon>Myxococcota</taxon>
        <taxon>Myxococcia</taxon>
        <taxon>Myxococcales</taxon>
        <taxon>Cystobacterineae</taxon>
        <taxon>Myxococcaceae</taxon>
        <taxon>Corallococcus</taxon>
    </lineage>
</organism>
<sequence length="1292" mass="140000">MGQGATGMVYRVRDREVGREVALKTLRLPGAEALYRLKREFRTRAGIVHPNLLQLHELFVDDGIPFFTMEMVEGVDFLSWARRELALGGGIPQTWESSLASGASTLQASEGGEGRIPVEEPASATPARSGAWPAVASREESWPRLREGLMQLLRGLGALHAAGLVHRDVKPSNVLVTGEERVLLLDFGLMTERQQPSRGGAPAQRRAGTPAYMAPEQVTGESVTPAADLYAVGAMLYQVLTGAFPFAVEPERLLELKVSQEPPPVHAQAPDAPGDLAALAQELLALDPKQRPSAEECIARLSPVLAGAAPQRLVMASASHAPFVGRARELDVLDAALAEVSQQQRQITVHVHGPSGMGKSTLVREFLAQRAPAPAPMVLQGRCHPQESVPYKAMDAAIDSLARQLGALAVDEAAALVPAQAYALTRLFPVLGRLAVFQHATVPAVLPEPAELRHQGFQALRELLERLGRARPLVLWVDDVQWGDADSAPLFQELLRSPAPRMLLVLSWRTEDRSRSPLLRRLLELAPPEALSGAARELPLGAMGEQEVAALVASMLGARTSGSDSQVEAVISHAEGNPFIACELARHVGAHAGQGLPLPAQVDVAQLLMERIRSLSPEQRALLEVAAVAGRPLGRSVALRAAGLDEGGRAVSAWLRDSSLLREVPAEGEVDIAAYHDRIREALLEALPAHVRVGRHRGIAEALSARGSEDFEALLVHWEGAGEPMRAGEYAVRSAERASQTLAFGRSAELYQRGLELLGESADRPSLLEKLAQALANQGRAPEAAQRYLESAEALGTGLQGTRVSGLKQRAAEQYLKSGRFNLGWREMRSVLETLGIPVPGSFLGAMGSAMWRRVVFLARRVDVDAARPALAPEERHRLEVLWATSTSWSMVNPTLADAFRMMHLLRALEAGDTSTLCRALGFEAAMESHVGGRFLENNARKLLEKVRVLMERTGDPYDQAWYFMSVANQAYTLGRWREAAEACDRADVLFREQCPGTAWERVSVAIFHHHALAMLGELPALAARLEALDRDATLRGDVHARCEAWIGEPVLAWLAKDRAEEAQARAADALAAQSPVASTWPENAYRRQQYAELIACVYASHYRGDPWPAWKAVLEHWAPLKSSFMLSLRATGLGLRHMRARAALAAAESLPDERTSPPDRVDPRWNRRALLADVRAQLRVMEGDPIGSARPLGHLLRAGLARLSGDTATAVRELEQAVAGLEREGVALYREAARYALGTLQGGSEGEALRHQASEWMAARQVVRPGALAAAMVPGLGLPPGPRTPQDVGGR</sequence>
<accession>H8MNT5</accession>
<evidence type="ECO:0000256" key="1">
    <source>
        <dbReference type="ARBA" id="ARBA00012513"/>
    </source>
</evidence>
<dbReference type="Gene3D" id="1.10.510.10">
    <property type="entry name" value="Transferase(Phosphotransferase) domain 1"/>
    <property type="match status" value="2"/>
</dbReference>
<keyword evidence="4 8" id="KW-0418">Kinase</keyword>
<dbReference type="PANTHER" id="PTHR43671:SF13">
    <property type="entry name" value="SERINE_THREONINE-PROTEIN KINASE NEK2"/>
    <property type="match status" value="1"/>
</dbReference>
<dbReference type="GO" id="GO:0005524">
    <property type="term" value="F:ATP binding"/>
    <property type="evidence" value="ECO:0007669"/>
    <property type="project" value="UniProtKB-KW"/>
</dbReference>
<dbReference type="Pfam" id="PF00069">
    <property type="entry name" value="Pkinase"/>
    <property type="match status" value="1"/>
</dbReference>
<dbReference type="SUPFAM" id="SSF52540">
    <property type="entry name" value="P-loop containing nucleoside triphosphate hydrolases"/>
    <property type="match status" value="1"/>
</dbReference>
<dbReference type="GO" id="GO:0004674">
    <property type="term" value="F:protein serine/threonine kinase activity"/>
    <property type="evidence" value="ECO:0007669"/>
    <property type="project" value="UniProtKB-EC"/>
</dbReference>
<dbReference type="InParanoid" id="H8MNT5"/>
<evidence type="ECO:0000259" key="7">
    <source>
        <dbReference type="PROSITE" id="PS50011"/>
    </source>
</evidence>
<dbReference type="Proteomes" id="UP000007587">
    <property type="component" value="Chromosome"/>
</dbReference>
<dbReference type="HOGENOM" id="CLU_006404_0_0_7"/>
<dbReference type="EMBL" id="CP003389">
    <property type="protein sequence ID" value="AFE06815.1"/>
    <property type="molecule type" value="Genomic_DNA"/>
</dbReference>
<dbReference type="InterPro" id="IPR000719">
    <property type="entry name" value="Prot_kinase_dom"/>
</dbReference>
<proteinExistence type="predicted"/>
<keyword evidence="2" id="KW-0808">Transferase</keyword>
<reference evidence="9" key="2">
    <citation type="submission" date="2012-03" db="EMBL/GenBank/DDBJ databases">
        <title>Genome sequence of the fruiting myxobacterium Corallococcus coralloides DSM 2259.</title>
        <authorList>
            <person name="Huntley S."/>
            <person name="Zhang Y."/>
            <person name="Treuner-Lange A."/>
            <person name="Sensen C.W."/>
            <person name="Sogaard-Andersen L."/>
        </authorList>
    </citation>
    <scope>NUCLEOTIDE SEQUENCE [LARGE SCALE GENOMIC DNA]</scope>
    <source>
        <strain evidence="9">ATCC 25202 / DSM 2259 / NBRC 100086 / M2</strain>
    </source>
</reference>
<dbReference type="InterPro" id="IPR011009">
    <property type="entry name" value="Kinase-like_dom_sf"/>
</dbReference>
<evidence type="ECO:0000256" key="3">
    <source>
        <dbReference type="ARBA" id="ARBA00022741"/>
    </source>
</evidence>
<dbReference type="Gene3D" id="3.30.200.20">
    <property type="entry name" value="Phosphorylase Kinase, domain 1"/>
    <property type="match status" value="1"/>
</dbReference>
<evidence type="ECO:0000256" key="2">
    <source>
        <dbReference type="ARBA" id="ARBA00022679"/>
    </source>
</evidence>
<dbReference type="CDD" id="cd14014">
    <property type="entry name" value="STKc_PknB_like"/>
    <property type="match status" value="1"/>
</dbReference>
<dbReference type="SUPFAM" id="SSF56112">
    <property type="entry name" value="Protein kinase-like (PK-like)"/>
    <property type="match status" value="1"/>
</dbReference>
<dbReference type="PROSITE" id="PS00108">
    <property type="entry name" value="PROTEIN_KINASE_ST"/>
    <property type="match status" value="1"/>
</dbReference>
<evidence type="ECO:0000313" key="9">
    <source>
        <dbReference type="Proteomes" id="UP000007587"/>
    </source>
</evidence>
<evidence type="ECO:0000256" key="5">
    <source>
        <dbReference type="ARBA" id="ARBA00022840"/>
    </source>
</evidence>
<dbReference type="Gene3D" id="3.40.50.300">
    <property type="entry name" value="P-loop containing nucleotide triphosphate hydrolases"/>
    <property type="match status" value="1"/>
</dbReference>
<gene>
    <name evidence="8" type="ordered locus">COCOR_06216</name>
</gene>
<dbReference type="SMART" id="SM00220">
    <property type="entry name" value="S_TKc"/>
    <property type="match status" value="1"/>
</dbReference>
<evidence type="ECO:0000313" key="8">
    <source>
        <dbReference type="EMBL" id="AFE06815.1"/>
    </source>
</evidence>
<dbReference type="InterPro" id="IPR027417">
    <property type="entry name" value="P-loop_NTPase"/>
</dbReference>
<keyword evidence="9" id="KW-1185">Reference proteome</keyword>
<dbReference type="InterPro" id="IPR041664">
    <property type="entry name" value="AAA_16"/>
</dbReference>
<feature type="region of interest" description="Disordered" evidence="6">
    <location>
        <begin position="104"/>
        <end position="132"/>
    </location>
</feature>
<dbReference type="eggNOG" id="COG0515">
    <property type="taxonomic scope" value="Bacteria"/>
</dbReference>
<keyword evidence="5" id="KW-0067">ATP-binding</keyword>
<evidence type="ECO:0000256" key="4">
    <source>
        <dbReference type="ARBA" id="ARBA00022777"/>
    </source>
</evidence>
<feature type="domain" description="Protein kinase" evidence="7">
    <location>
        <begin position="1"/>
        <end position="305"/>
    </location>
</feature>
<dbReference type="PROSITE" id="PS50011">
    <property type="entry name" value="PROTEIN_KINASE_DOM"/>
    <property type="match status" value="1"/>
</dbReference>
<protein>
    <recommendedName>
        <fullName evidence="1">non-specific serine/threonine protein kinase</fullName>
        <ecNumber evidence="1">2.7.11.1</ecNumber>
    </recommendedName>
</protein>
<evidence type="ECO:0000256" key="6">
    <source>
        <dbReference type="SAM" id="MobiDB-lite"/>
    </source>
</evidence>
<dbReference type="KEGG" id="ccx:COCOR_06216"/>
<name>H8MNT5_CORCM</name>
<dbReference type="InterPro" id="IPR050660">
    <property type="entry name" value="NEK_Ser/Thr_kinase"/>
</dbReference>
<dbReference type="Pfam" id="PF13191">
    <property type="entry name" value="AAA_16"/>
    <property type="match status" value="1"/>
</dbReference>
<dbReference type="InterPro" id="IPR008271">
    <property type="entry name" value="Ser/Thr_kinase_AS"/>
</dbReference>